<evidence type="ECO:0000313" key="1">
    <source>
        <dbReference type="EMBL" id="KAK3044583.1"/>
    </source>
</evidence>
<evidence type="ECO:0000313" key="2">
    <source>
        <dbReference type="Proteomes" id="UP001186974"/>
    </source>
</evidence>
<feature type="non-terminal residue" evidence="1">
    <location>
        <position position="377"/>
    </location>
</feature>
<feature type="non-terminal residue" evidence="1">
    <location>
        <position position="1"/>
    </location>
</feature>
<protein>
    <submittedName>
        <fullName evidence="1">Uncharacterized protein</fullName>
    </submittedName>
</protein>
<keyword evidence="2" id="KW-1185">Reference proteome</keyword>
<dbReference type="Proteomes" id="UP001186974">
    <property type="component" value="Unassembled WGS sequence"/>
</dbReference>
<proteinExistence type="predicted"/>
<gene>
    <name evidence="1" type="ORF">LTS18_000889</name>
</gene>
<accession>A0ACC3CTV5</accession>
<organism evidence="1 2">
    <name type="scientific">Coniosporium uncinatum</name>
    <dbReference type="NCBI Taxonomy" id="93489"/>
    <lineage>
        <taxon>Eukaryota</taxon>
        <taxon>Fungi</taxon>
        <taxon>Dikarya</taxon>
        <taxon>Ascomycota</taxon>
        <taxon>Pezizomycotina</taxon>
        <taxon>Dothideomycetes</taxon>
        <taxon>Dothideomycetes incertae sedis</taxon>
        <taxon>Coniosporium</taxon>
    </lineage>
</organism>
<name>A0ACC3CTV5_9PEZI</name>
<reference evidence="1" key="1">
    <citation type="submission" date="2024-09" db="EMBL/GenBank/DDBJ databases">
        <title>Black Yeasts Isolated from many extreme environments.</title>
        <authorList>
            <person name="Coleine C."/>
            <person name="Stajich J.E."/>
            <person name="Selbmann L."/>
        </authorList>
    </citation>
    <scope>NUCLEOTIDE SEQUENCE</scope>
    <source>
        <strain evidence="1">CCFEE 5737</strain>
    </source>
</reference>
<sequence>PHFSSPPKWNDLLQTTRHIVEDDGYIRPGEKGYFAGLDSFAAAGDKASLSAENVALVGYEGGLKVYDLVHDRDFQKHELKLLAKLDNVRGSVIGAKILPWTSRQDPLAAQRPLVALIVHGPVLDKSRASQHNGSSSSSAVGSDEHSGSSESPSRAPSIKDDEAAPQLVDYQTTVEIHSLSTQELVETLYATPRVASEDSLDSPYFKPPSPVGHLKVDVNGKFVVVSSGHSGEVFVFAPYTDGHAVPGQAFRCLGKFWTSLQQRDLRSSSSASNANDTSHPSAGQDSPNMVPLISLSHRWLALVPPASSSIQSLNGTALLPPSGMKPPGLATYTAPLQPAISCEVDVPDREKFFNRVSREVTQGLIKGANWLGTEGVK</sequence>
<comment type="caution">
    <text evidence="1">The sequence shown here is derived from an EMBL/GenBank/DDBJ whole genome shotgun (WGS) entry which is preliminary data.</text>
</comment>
<dbReference type="EMBL" id="JAWDJW010011748">
    <property type="protein sequence ID" value="KAK3044583.1"/>
    <property type="molecule type" value="Genomic_DNA"/>
</dbReference>